<comment type="caution">
    <text evidence="7">The sequence shown here is derived from an EMBL/GenBank/DDBJ whole genome shotgun (WGS) entry which is preliminary data.</text>
</comment>
<evidence type="ECO:0000256" key="1">
    <source>
        <dbReference type="ARBA" id="ARBA00001966"/>
    </source>
</evidence>
<evidence type="ECO:0000256" key="3">
    <source>
        <dbReference type="ARBA" id="ARBA00022723"/>
    </source>
</evidence>
<keyword evidence="5" id="KW-0411">Iron-sulfur</keyword>
<evidence type="ECO:0000313" key="8">
    <source>
        <dbReference type="Proteomes" id="UP001143474"/>
    </source>
</evidence>
<dbReference type="SUPFAM" id="SSF102114">
    <property type="entry name" value="Radical SAM enzymes"/>
    <property type="match status" value="1"/>
</dbReference>
<keyword evidence="8" id="KW-1185">Reference proteome</keyword>
<dbReference type="GO" id="GO:0051536">
    <property type="term" value="F:iron-sulfur cluster binding"/>
    <property type="evidence" value="ECO:0007669"/>
    <property type="project" value="UniProtKB-KW"/>
</dbReference>
<evidence type="ECO:0000259" key="6">
    <source>
        <dbReference type="PROSITE" id="PS51332"/>
    </source>
</evidence>
<dbReference type="InterPro" id="IPR006158">
    <property type="entry name" value="Cobalamin-bd"/>
</dbReference>
<accession>A0A9W6MG88</accession>
<dbReference type="SFLD" id="SFLDG01082">
    <property type="entry name" value="B12-binding_domain_containing"/>
    <property type="match status" value="1"/>
</dbReference>
<dbReference type="InterPro" id="IPR051198">
    <property type="entry name" value="BchE-like"/>
</dbReference>
<sequence length="640" mass="71245">MTWLVADLSGESHDSREWPAWTAGHLELETPDSWLSAASLDDHAVHRLSRPRILLTALYHPEHFPLPRFPLGISDLARAARSTLLGEVTLTDMQLGVTLPDLMRDVIDDQPDILGISATFGQHDLMIELLDTVYRLSTPPLVVAGGSLTARNEGLLLDRYTGLLIARGAGESTIADLLTYWHGDIVQGQVHGIGYNGAARGTGTMTIGRRHTAKPISRAQDDILPELDLLPATFDHHGVAQLEGSRGCTNFCSFCPRGHKGRWSGAEPASFPWILDQMGRIFDHYPGISRTVYLVDEEFVGRGPDAVTRALEMANTLHRAGFRWETSCRIDQVVRRDRDHAWHEERAVMWRTLVERGLRRCLFGVESGVDSILTRFNKETTGEQNVLAIRTLSALGVPTRFTYITFDQLMTLDELKATHAFQGRTDLLLKPLPHLTPEEIVEGVRDPEFVARTTTGRPFYSGISYMLVSMECLIGAAYTKQAQAAGLTGDIRPSMGRQDARFADPRIGACSQWAQLWVDRNFALDYTLKSLEKILDGHPRQAVRQARVVIKDAAYTVFGHMIQAIDGTSLTSADAERMGTRLHQVLDTEIRALRERMGLVVEQVISALPPENARVLEQEHTRWADTTGWRLINAADPCGT</sequence>
<dbReference type="GO" id="GO:0005829">
    <property type="term" value="C:cytosol"/>
    <property type="evidence" value="ECO:0007669"/>
    <property type="project" value="TreeGrafter"/>
</dbReference>
<proteinExistence type="predicted"/>
<gene>
    <name evidence="7" type="ORF">GCM10017600_68900</name>
</gene>
<keyword evidence="2" id="KW-0949">S-adenosyl-L-methionine</keyword>
<evidence type="ECO:0000256" key="4">
    <source>
        <dbReference type="ARBA" id="ARBA00023004"/>
    </source>
</evidence>
<dbReference type="SFLD" id="SFLDF00430">
    <property type="entry name" value="OxsB-like"/>
    <property type="match status" value="1"/>
</dbReference>
<feature type="domain" description="B12-binding" evidence="6">
    <location>
        <begin position="50"/>
        <end position="188"/>
    </location>
</feature>
<dbReference type="InterPro" id="IPR058240">
    <property type="entry name" value="rSAM_sf"/>
</dbReference>
<dbReference type="PANTHER" id="PTHR43409:SF7">
    <property type="entry name" value="BLL1977 PROTEIN"/>
    <property type="match status" value="1"/>
</dbReference>
<evidence type="ECO:0000256" key="2">
    <source>
        <dbReference type="ARBA" id="ARBA00022691"/>
    </source>
</evidence>
<comment type="cofactor">
    <cofactor evidence="1">
        <name>[4Fe-4S] cluster</name>
        <dbReference type="ChEBI" id="CHEBI:49883"/>
    </cofactor>
</comment>
<name>A0A9W6MG88_9ACTN</name>
<keyword evidence="4" id="KW-0408">Iron</keyword>
<dbReference type="PROSITE" id="PS51332">
    <property type="entry name" value="B12_BINDING"/>
    <property type="match status" value="1"/>
</dbReference>
<protein>
    <recommendedName>
        <fullName evidence="6">B12-binding domain-containing protein</fullName>
    </recommendedName>
</protein>
<evidence type="ECO:0000256" key="5">
    <source>
        <dbReference type="ARBA" id="ARBA00023014"/>
    </source>
</evidence>
<dbReference type="InterPro" id="IPR034532">
    <property type="entry name" value="OxsB-like"/>
</dbReference>
<dbReference type="InterPro" id="IPR007197">
    <property type="entry name" value="rSAM"/>
</dbReference>
<dbReference type="SFLD" id="SFLDS00029">
    <property type="entry name" value="Radical_SAM"/>
    <property type="match status" value="1"/>
</dbReference>
<dbReference type="Proteomes" id="UP001143474">
    <property type="component" value="Unassembled WGS sequence"/>
</dbReference>
<dbReference type="GO" id="GO:0003824">
    <property type="term" value="F:catalytic activity"/>
    <property type="evidence" value="ECO:0007669"/>
    <property type="project" value="InterPro"/>
</dbReference>
<dbReference type="EMBL" id="BSEV01000023">
    <property type="protein sequence ID" value="GLK13479.1"/>
    <property type="molecule type" value="Genomic_DNA"/>
</dbReference>
<reference evidence="7" key="2">
    <citation type="submission" date="2023-01" db="EMBL/GenBank/DDBJ databases">
        <authorList>
            <person name="Sun Q."/>
            <person name="Evtushenko L."/>
        </authorList>
    </citation>
    <scope>NUCLEOTIDE SEQUENCE</scope>
    <source>
        <strain evidence="7">VKM Ac-2007</strain>
    </source>
</reference>
<dbReference type="CDD" id="cd02065">
    <property type="entry name" value="B12-binding_like"/>
    <property type="match status" value="1"/>
</dbReference>
<dbReference type="GO" id="GO:0031419">
    <property type="term" value="F:cobalamin binding"/>
    <property type="evidence" value="ECO:0007669"/>
    <property type="project" value="InterPro"/>
</dbReference>
<dbReference type="RefSeq" id="WP_271221764.1">
    <property type="nucleotide sequence ID" value="NZ_BAAAVD010000011.1"/>
</dbReference>
<organism evidence="7 8">
    <name type="scientific">Streptosporangium carneum</name>
    <dbReference type="NCBI Taxonomy" id="47481"/>
    <lineage>
        <taxon>Bacteria</taxon>
        <taxon>Bacillati</taxon>
        <taxon>Actinomycetota</taxon>
        <taxon>Actinomycetes</taxon>
        <taxon>Streptosporangiales</taxon>
        <taxon>Streptosporangiaceae</taxon>
        <taxon>Streptosporangium</taxon>
    </lineage>
</organism>
<keyword evidence="3" id="KW-0479">Metal-binding</keyword>
<dbReference type="GO" id="GO:0046872">
    <property type="term" value="F:metal ion binding"/>
    <property type="evidence" value="ECO:0007669"/>
    <property type="project" value="UniProtKB-KW"/>
</dbReference>
<reference evidence="7" key="1">
    <citation type="journal article" date="2014" name="Int. J. Syst. Evol. Microbiol.">
        <title>Complete genome sequence of Corynebacterium casei LMG S-19264T (=DSM 44701T), isolated from a smear-ripened cheese.</title>
        <authorList>
            <consortium name="US DOE Joint Genome Institute (JGI-PGF)"/>
            <person name="Walter F."/>
            <person name="Albersmeier A."/>
            <person name="Kalinowski J."/>
            <person name="Ruckert C."/>
        </authorList>
    </citation>
    <scope>NUCLEOTIDE SEQUENCE</scope>
    <source>
        <strain evidence="7">VKM Ac-2007</strain>
    </source>
</reference>
<dbReference type="AlphaFoldDB" id="A0A9W6MG88"/>
<dbReference type="PANTHER" id="PTHR43409">
    <property type="entry name" value="ANAEROBIC MAGNESIUM-PROTOPORPHYRIN IX MONOMETHYL ESTER CYCLASE-RELATED"/>
    <property type="match status" value="1"/>
</dbReference>
<evidence type="ECO:0000313" key="7">
    <source>
        <dbReference type="EMBL" id="GLK13479.1"/>
    </source>
</evidence>